<feature type="compositionally biased region" description="Polar residues" evidence="3">
    <location>
        <begin position="140"/>
        <end position="159"/>
    </location>
</feature>
<dbReference type="GO" id="GO:0005085">
    <property type="term" value="F:guanyl-nucleotide exchange factor activity"/>
    <property type="evidence" value="ECO:0007669"/>
    <property type="project" value="InterPro"/>
</dbReference>
<feature type="domain" description="GDP/GTP exchange factor Sec2 N-terminal" evidence="4">
    <location>
        <begin position="427"/>
        <end position="525"/>
    </location>
</feature>
<feature type="compositionally biased region" description="Polar residues" evidence="3">
    <location>
        <begin position="284"/>
        <end position="293"/>
    </location>
</feature>
<evidence type="ECO:0000313" key="6">
    <source>
        <dbReference type="Proteomes" id="UP000193642"/>
    </source>
</evidence>
<feature type="compositionally biased region" description="Pro residues" evidence="3">
    <location>
        <begin position="614"/>
        <end position="634"/>
    </location>
</feature>
<feature type="compositionally biased region" description="Polar residues" evidence="3">
    <location>
        <begin position="384"/>
        <end position="410"/>
    </location>
</feature>
<feature type="coiled-coil region" evidence="2">
    <location>
        <begin position="25"/>
        <end position="59"/>
    </location>
</feature>
<feature type="compositionally biased region" description="Low complexity" evidence="3">
    <location>
        <begin position="160"/>
        <end position="170"/>
    </location>
</feature>
<dbReference type="InterPro" id="IPR040351">
    <property type="entry name" value="RAB3IL/RAB3IP/Sec2"/>
</dbReference>
<evidence type="ECO:0000256" key="1">
    <source>
        <dbReference type="ARBA" id="ARBA00023054"/>
    </source>
</evidence>
<feature type="compositionally biased region" description="Polar residues" evidence="3">
    <location>
        <begin position="573"/>
        <end position="582"/>
    </location>
</feature>
<dbReference type="AlphaFoldDB" id="A0A1Y2CS58"/>
<name>A0A1Y2CS58_9FUNG</name>
<dbReference type="GO" id="GO:0070319">
    <property type="term" value="C:Golgi to plasma membrane transport vesicle"/>
    <property type="evidence" value="ECO:0007669"/>
    <property type="project" value="TreeGrafter"/>
</dbReference>
<feature type="region of interest" description="Disordered" evidence="3">
    <location>
        <begin position="542"/>
        <end position="634"/>
    </location>
</feature>
<dbReference type="GO" id="GO:0006887">
    <property type="term" value="P:exocytosis"/>
    <property type="evidence" value="ECO:0007669"/>
    <property type="project" value="TreeGrafter"/>
</dbReference>
<dbReference type="OrthoDB" id="5560525at2759"/>
<keyword evidence="6" id="KW-1185">Reference proteome</keyword>
<protein>
    <recommendedName>
        <fullName evidence="4">GDP/GTP exchange factor Sec2 N-terminal domain-containing protein</fullName>
    </recommendedName>
</protein>
<keyword evidence="1 2" id="KW-0175">Coiled coil</keyword>
<sequence length="634" mass="68881">MMEDTTGQSALISSSTPILSNMQDNTSAEETIALLEKRISDLEATHKAALEKVSREKANLSQDLLKKNLIIDKMRIKLNRYEFSLKEAILFLTKPMDAYETWLNQKTSESNNVMVVNAIQGALNAANQVYAAGPSYLSGSQGNTLNTTPQQSGGTPNTQPSRSRNPSAVPAAPPPSPIKPHASNSASSLAIVTDSASLIPQIAAPPSPTVPKIGGATNLEIHCMECMRLSLNYLKNAQASINSMEKDDVVLTQIPAAATPLLSDPLQLLNIKPLDEALEKLKNSLDSNGSTPPVKNGLSPENLLPVASTSGHSRTSTNQANQPQNVSSAVAKSRALAYARINSPERRQSNQITNSALFRAATIISPIDDGNADDGDISSKKAGGSNNVSPNVSTTIPPVTNPSPQQTTLPAGQKCHKCREYMLQLDQYKDTMDTLRGDIRTLANQLEEERAIRDRNQLAKDILDQELEELTSQLFDQANKMVIDEARMRDELENSNRDLKGELKELVRRCEVREEELKELNRNLRALEAAKLRSSVLSINHDRDRSLPGSITNLSSPTSGSASSPTNNLFPKPNTSPHSLYASTPSSPQNRRQSPSTDCYSQNFKTTFEQPSPQLHPPQTPPHLPSPSPSKPSS</sequence>
<evidence type="ECO:0000259" key="4">
    <source>
        <dbReference type="Pfam" id="PF06428"/>
    </source>
</evidence>
<organism evidence="5 6">
    <name type="scientific">Rhizoclosmatium globosum</name>
    <dbReference type="NCBI Taxonomy" id="329046"/>
    <lineage>
        <taxon>Eukaryota</taxon>
        <taxon>Fungi</taxon>
        <taxon>Fungi incertae sedis</taxon>
        <taxon>Chytridiomycota</taxon>
        <taxon>Chytridiomycota incertae sedis</taxon>
        <taxon>Chytridiomycetes</taxon>
        <taxon>Chytridiales</taxon>
        <taxon>Chytriomycetaceae</taxon>
        <taxon>Rhizoclosmatium</taxon>
    </lineage>
</organism>
<dbReference type="InterPro" id="IPR009449">
    <property type="entry name" value="Sec2_N"/>
</dbReference>
<dbReference type="Proteomes" id="UP000193642">
    <property type="component" value="Unassembled WGS sequence"/>
</dbReference>
<dbReference type="Pfam" id="PF06428">
    <property type="entry name" value="Sec2p"/>
    <property type="match status" value="1"/>
</dbReference>
<accession>A0A1Y2CS58</accession>
<feature type="region of interest" description="Disordered" evidence="3">
    <location>
        <begin position="283"/>
        <end position="331"/>
    </location>
</feature>
<dbReference type="STRING" id="329046.A0A1Y2CS58"/>
<dbReference type="PANTHER" id="PTHR14430:SF0">
    <property type="entry name" value="SEC2P DOMAIN-CONTAINING PROTEIN"/>
    <property type="match status" value="1"/>
</dbReference>
<comment type="caution">
    <text evidence="5">The sequence shown here is derived from an EMBL/GenBank/DDBJ whole genome shotgun (WGS) entry which is preliminary data.</text>
</comment>
<feature type="compositionally biased region" description="Polar residues" evidence="3">
    <location>
        <begin position="307"/>
        <end position="330"/>
    </location>
</feature>
<evidence type="ECO:0000256" key="3">
    <source>
        <dbReference type="SAM" id="MobiDB-lite"/>
    </source>
</evidence>
<dbReference type="GO" id="GO:0051286">
    <property type="term" value="C:cell tip"/>
    <property type="evidence" value="ECO:0007669"/>
    <property type="project" value="TreeGrafter"/>
</dbReference>
<proteinExistence type="predicted"/>
<feature type="compositionally biased region" description="Low complexity" evidence="3">
    <location>
        <begin position="583"/>
        <end position="597"/>
    </location>
</feature>
<feature type="compositionally biased region" description="Low complexity" evidence="3">
    <location>
        <begin position="552"/>
        <end position="568"/>
    </location>
</feature>
<feature type="coiled-coil region" evidence="2">
    <location>
        <begin position="418"/>
        <end position="530"/>
    </location>
</feature>
<dbReference type="SUPFAM" id="SSF144284">
    <property type="entry name" value="Sec2 N-terminal region"/>
    <property type="match status" value="1"/>
</dbReference>
<feature type="region of interest" description="Disordered" evidence="3">
    <location>
        <begin position="368"/>
        <end position="412"/>
    </location>
</feature>
<reference evidence="5 6" key="1">
    <citation type="submission" date="2016-07" db="EMBL/GenBank/DDBJ databases">
        <title>Pervasive Adenine N6-methylation of Active Genes in Fungi.</title>
        <authorList>
            <consortium name="DOE Joint Genome Institute"/>
            <person name="Mondo S.J."/>
            <person name="Dannebaum R.O."/>
            <person name="Kuo R.C."/>
            <person name="Labutti K."/>
            <person name="Haridas S."/>
            <person name="Kuo A."/>
            <person name="Salamov A."/>
            <person name="Ahrendt S.R."/>
            <person name="Lipzen A."/>
            <person name="Sullivan W."/>
            <person name="Andreopoulos W.B."/>
            <person name="Clum A."/>
            <person name="Lindquist E."/>
            <person name="Daum C."/>
            <person name="Ramamoorthy G.K."/>
            <person name="Gryganskyi A."/>
            <person name="Culley D."/>
            <person name="Magnuson J.K."/>
            <person name="James T.Y."/>
            <person name="O'Malley M.A."/>
            <person name="Stajich J.E."/>
            <person name="Spatafora J.W."/>
            <person name="Visel A."/>
            <person name="Grigoriev I.V."/>
        </authorList>
    </citation>
    <scope>NUCLEOTIDE SEQUENCE [LARGE SCALE GENOMIC DNA]</scope>
    <source>
        <strain evidence="5 6">JEL800</strain>
    </source>
</reference>
<gene>
    <name evidence="5" type="ORF">BCR33DRAFT_762942</name>
</gene>
<feature type="region of interest" description="Disordered" evidence="3">
    <location>
        <begin position="1"/>
        <end position="21"/>
    </location>
</feature>
<dbReference type="EMBL" id="MCGO01000008">
    <property type="protein sequence ID" value="ORY49831.1"/>
    <property type="molecule type" value="Genomic_DNA"/>
</dbReference>
<evidence type="ECO:0000256" key="2">
    <source>
        <dbReference type="SAM" id="Coils"/>
    </source>
</evidence>
<evidence type="ECO:0000313" key="5">
    <source>
        <dbReference type="EMBL" id="ORY49831.1"/>
    </source>
</evidence>
<dbReference type="PANTHER" id="PTHR14430">
    <property type="entry name" value="RABIN3-RELATED"/>
    <property type="match status" value="1"/>
</dbReference>
<feature type="region of interest" description="Disordered" evidence="3">
    <location>
        <begin position="140"/>
        <end position="186"/>
    </location>
</feature>
<feature type="compositionally biased region" description="Polar residues" evidence="3">
    <location>
        <begin position="598"/>
        <end position="610"/>
    </location>
</feature>
<dbReference type="Gene3D" id="6.10.140.910">
    <property type="match status" value="1"/>
</dbReference>